<dbReference type="InterPro" id="IPR004013">
    <property type="entry name" value="PHP_dom"/>
</dbReference>
<evidence type="ECO:0000256" key="5">
    <source>
        <dbReference type="ARBA" id="ARBA00022801"/>
    </source>
</evidence>
<dbReference type="EMBL" id="RSCE01000002">
    <property type="protein sequence ID" value="RSH86738.1"/>
    <property type="molecule type" value="Genomic_DNA"/>
</dbReference>
<evidence type="ECO:0000256" key="3">
    <source>
        <dbReference type="ARBA" id="ARBA00013085"/>
    </source>
</evidence>
<comment type="similarity">
    <text evidence="2 8">Belongs to the PHP hydrolase family. HisK subfamily.</text>
</comment>
<dbReference type="GO" id="GO:0005737">
    <property type="term" value="C:cytoplasm"/>
    <property type="evidence" value="ECO:0007669"/>
    <property type="project" value="TreeGrafter"/>
</dbReference>
<sequence>MPHSHHSHSGQFCRHAKDTLSAVVAEAARRGFKTFALTEHCPRYRVQDLYPEEAFLLEAARLRAAYADKLTLLIGIESDYITQLDVDGMTRYLARPEIDYVVGSVHHVRTLPIDFDRATWLKAVVACSPRAAEVDADARLTPEYTPTHAELAPFLEAYLDAQYELLQATQPEVVGHFDLCLLYTPGVSLAAVGGGVWDKVERNVRYAVGYGALFEANAAAIRKGWATSYPGADVLNLITSLGGKVCLSDDSHGVAFVGLNYLPMRDYLVARGVDTVWSLVPAEARQQGDEAVGPRGRVVARPLPGWDKDAFWTTFAATASAK</sequence>
<evidence type="ECO:0000256" key="7">
    <source>
        <dbReference type="ARBA" id="ARBA00049158"/>
    </source>
</evidence>
<dbReference type="PANTHER" id="PTHR21039">
    <property type="entry name" value="HISTIDINOL PHOSPHATASE-RELATED"/>
    <property type="match status" value="1"/>
</dbReference>
<dbReference type="CDD" id="cd12110">
    <property type="entry name" value="PHP_HisPPase_Hisj_like"/>
    <property type="match status" value="1"/>
</dbReference>
<keyword evidence="5 8" id="KW-0378">Hydrolase</keyword>
<dbReference type="RefSeq" id="XP_028479523.1">
    <property type="nucleotide sequence ID" value="XM_028620551.1"/>
</dbReference>
<evidence type="ECO:0000259" key="9">
    <source>
        <dbReference type="Pfam" id="PF02811"/>
    </source>
</evidence>
<evidence type="ECO:0000256" key="2">
    <source>
        <dbReference type="ARBA" id="ARBA00009152"/>
    </source>
</evidence>
<dbReference type="GO" id="GO:0000105">
    <property type="term" value="P:L-histidine biosynthetic process"/>
    <property type="evidence" value="ECO:0007669"/>
    <property type="project" value="UniProtKB-UniRule"/>
</dbReference>
<keyword evidence="6 8" id="KW-0368">Histidine biosynthesis</keyword>
<dbReference type="InterPro" id="IPR016195">
    <property type="entry name" value="Pol/histidinol_Pase-like"/>
</dbReference>
<dbReference type="PANTHER" id="PTHR21039:SF0">
    <property type="entry name" value="HISTIDINOL-PHOSPHATASE"/>
    <property type="match status" value="1"/>
</dbReference>
<accession>A0A427Y6M6</accession>
<evidence type="ECO:0000256" key="6">
    <source>
        <dbReference type="ARBA" id="ARBA00023102"/>
    </source>
</evidence>
<dbReference type="GO" id="GO:0004401">
    <property type="term" value="F:histidinol-phosphatase activity"/>
    <property type="evidence" value="ECO:0007669"/>
    <property type="project" value="UniProtKB-UniRule"/>
</dbReference>
<evidence type="ECO:0000313" key="11">
    <source>
        <dbReference type="Proteomes" id="UP000279236"/>
    </source>
</evidence>
<dbReference type="UniPathway" id="UPA00031">
    <property type="reaction ID" value="UER00013"/>
</dbReference>
<comment type="caution">
    <text evidence="10">The sequence shown here is derived from an EMBL/GenBank/DDBJ whole genome shotgun (WGS) entry which is preliminary data.</text>
</comment>
<feature type="domain" description="PHP" evidence="9">
    <location>
        <begin position="5"/>
        <end position="217"/>
    </location>
</feature>
<dbReference type="InterPro" id="IPR010140">
    <property type="entry name" value="Histidinol_P_phosphatase_HisJ"/>
</dbReference>
<gene>
    <name evidence="10" type="primary">HIS2</name>
    <name evidence="10" type="ORF">EHS24_005009</name>
</gene>
<dbReference type="GeneID" id="39589552"/>
<comment type="catalytic activity">
    <reaction evidence="7 8">
        <text>L-histidinol phosphate + H2O = L-histidinol + phosphate</text>
        <dbReference type="Rhea" id="RHEA:14465"/>
        <dbReference type="ChEBI" id="CHEBI:15377"/>
        <dbReference type="ChEBI" id="CHEBI:43474"/>
        <dbReference type="ChEBI" id="CHEBI:57699"/>
        <dbReference type="ChEBI" id="CHEBI:57980"/>
        <dbReference type="EC" id="3.1.3.15"/>
    </reaction>
</comment>
<keyword evidence="4 8" id="KW-0028">Amino-acid biosynthesis</keyword>
<dbReference type="Gene3D" id="3.20.20.140">
    <property type="entry name" value="Metal-dependent hydrolases"/>
    <property type="match status" value="1"/>
</dbReference>
<evidence type="ECO:0000313" key="10">
    <source>
        <dbReference type="EMBL" id="RSH86738.1"/>
    </source>
</evidence>
<dbReference type="SUPFAM" id="SSF89550">
    <property type="entry name" value="PHP domain-like"/>
    <property type="match status" value="1"/>
</dbReference>
<evidence type="ECO:0000256" key="1">
    <source>
        <dbReference type="ARBA" id="ARBA00004970"/>
    </source>
</evidence>
<evidence type="ECO:0000256" key="8">
    <source>
        <dbReference type="RuleBase" id="RU366003"/>
    </source>
</evidence>
<dbReference type="Proteomes" id="UP000279236">
    <property type="component" value="Unassembled WGS sequence"/>
</dbReference>
<keyword evidence="11" id="KW-1185">Reference proteome</keyword>
<protein>
    <recommendedName>
        <fullName evidence="3 8">Histidinol-phosphatase</fullName>
        <shortName evidence="8">HolPase</shortName>
        <ecNumber evidence="3 8">3.1.3.15</ecNumber>
    </recommendedName>
</protein>
<dbReference type="AlphaFoldDB" id="A0A427Y6M6"/>
<dbReference type="EC" id="3.1.3.15" evidence="3 8"/>
<dbReference type="NCBIfam" id="TIGR01856">
    <property type="entry name" value="hisJ_fam"/>
    <property type="match status" value="1"/>
</dbReference>
<name>A0A427Y6M6_9TREE</name>
<reference evidence="10 11" key="1">
    <citation type="submission" date="2018-11" db="EMBL/GenBank/DDBJ databases">
        <title>Genome sequence of Apiotrichum porosum DSM 27194.</title>
        <authorList>
            <person name="Aliyu H."/>
            <person name="Gorte O."/>
            <person name="Ochsenreither K."/>
        </authorList>
    </citation>
    <scope>NUCLEOTIDE SEQUENCE [LARGE SCALE GENOMIC DNA]</scope>
    <source>
        <strain evidence="10 11">DSM 27194</strain>
    </source>
</reference>
<proteinExistence type="inferred from homology"/>
<evidence type="ECO:0000256" key="4">
    <source>
        <dbReference type="ARBA" id="ARBA00022605"/>
    </source>
</evidence>
<organism evidence="10 11">
    <name type="scientific">Apiotrichum porosum</name>
    <dbReference type="NCBI Taxonomy" id="105984"/>
    <lineage>
        <taxon>Eukaryota</taxon>
        <taxon>Fungi</taxon>
        <taxon>Dikarya</taxon>
        <taxon>Basidiomycota</taxon>
        <taxon>Agaricomycotina</taxon>
        <taxon>Tremellomycetes</taxon>
        <taxon>Trichosporonales</taxon>
        <taxon>Trichosporonaceae</taxon>
        <taxon>Apiotrichum</taxon>
    </lineage>
</organism>
<dbReference type="OrthoDB" id="5957391at2759"/>
<dbReference type="STRING" id="105984.A0A427Y6M6"/>
<dbReference type="Pfam" id="PF02811">
    <property type="entry name" value="PHP"/>
    <property type="match status" value="1"/>
</dbReference>
<comment type="pathway">
    <text evidence="1 8">Amino-acid biosynthesis; L-histidine biosynthesis; L-histidine from 5-phospho-alpha-D-ribose 1-diphosphate: step 8/9.</text>
</comment>